<dbReference type="InterPro" id="IPR030678">
    <property type="entry name" value="Peptide/Ni-bd"/>
</dbReference>
<comment type="similarity">
    <text evidence="2">Belongs to the bacterial solute-binding protein 5 family.</text>
</comment>
<dbReference type="InterPro" id="IPR039424">
    <property type="entry name" value="SBP_5"/>
</dbReference>
<dbReference type="GO" id="GO:0043190">
    <property type="term" value="C:ATP-binding cassette (ABC) transporter complex"/>
    <property type="evidence" value="ECO:0007669"/>
    <property type="project" value="InterPro"/>
</dbReference>
<keyword evidence="3" id="KW-0813">Transport</keyword>
<dbReference type="EMBL" id="AP023321">
    <property type="protein sequence ID" value="BCI61165.1"/>
    <property type="molecule type" value="Genomic_DNA"/>
</dbReference>
<keyword evidence="8" id="KW-1185">Reference proteome</keyword>
<keyword evidence="4 5" id="KW-0732">Signal</keyword>
<dbReference type="RefSeq" id="WP_215533087.1">
    <property type="nucleotide sequence ID" value="NZ_AP023321.1"/>
</dbReference>
<dbReference type="PANTHER" id="PTHR30290:SF10">
    <property type="entry name" value="PERIPLASMIC OLIGOPEPTIDE-BINDING PROTEIN-RELATED"/>
    <property type="match status" value="1"/>
</dbReference>
<dbReference type="PANTHER" id="PTHR30290">
    <property type="entry name" value="PERIPLASMIC BINDING COMPONENT OF ABC TRANSPORTER"/>
    <property type="match status" value="1"/>
</dbReference>
<organism evidence="7 8">
    <name type="scientific">Solibaculum mannosilyticum</name>
    <dbReference type="NCBI Taxonomy" id="2780922"/>
    <lineage>
        <taxon>Bacteria</taxon>
        <taxon>Bacillati</taxon>
        <taxon>Bacillota</taxon>
        <taxon>Clostridia</taxon>
        <taxon>Eubacteriales</taxon>
        <taxon>Oscillospiraceae</taxon>
        <taxon>Solibaculum</taxon>
    </lineage>
</organism>
<dbReference type="GO" id="GO:0030313">
    <property type="term" value="C:cell envelope"/>
    <property type="evidence" value="ECO:0007669"/>
    <property type="project" value="UniProtKB-SubCell"/>
</dbReference>
<reference evidence="8" key="1">
    <citation type="submission" date="2020-07" db="EMBL/GenBank/DDBJ databases">
        <title>Complete genome sequencing of Clostridia bacterium strain 12CBH8.</title>
        <authorList>
            <person name="Sakamoto M."/>
            <person name="Murakami T."/>
            <person name="Mori H."/>
        </authorList>
    </citation>
    <scope>NUCLEOTIDE SEQUENCE [LARGE SCALE GENOMIC DNA]</scope>
    <source>
        <strain evidence="8">12CBH8</strain>
    </source>
</reference>
<evidence type="ECO:0000259" key="6">
    <source>
        <dbReference type="Pfam" id="PF00496"/>
    </source>
</evidence>
<evidence type="ECO:0000313" key="8">
    <source>
        <dbReference type="Proteomes" id="UP000593890"/>
    </source>
</evidence>
<feature type="domain" description="Solute-binding protein family 5" evidence="6">
    <location>
        <begin position="87"/>
        <end position="471"/>
    </location>
</feature>
<evidence type="ECO:0000256" key="2">
    <source>
        <dbReference type="ARBA" id="ARBA00005695"/>
    </source>
</evidence>
<dbReference type="SUPFAM" id="SSF53850">
    <property type="entry name" value="Periplasmic binding protein-like II"/>
    <property type="match status" value="1"/>
</dbReference>
<accession>A0A7I8D559</accession>
<protein>
    <submittedName>
        <fullName evidence="7">Peptide ABC transporter substrate-binding protein</fullName>
    </submittedName>
</protein>
<dbReference type="GO" id="GO:1904680">
    <property type="term" value="F:peptide transmembrane transporter activity"/>
    <property type="evidence" value="ECO:0007669"/>
    <property type="project" value="TreeGrafter"/>
</dbReference>
<dbReference type="Gene3D" id="3.10.105.10">
    <property type="entry name" value="Dipeptide-binding Protein, Domain 3"/>
    <property type="match status" value="1"/>
</dbReference>
<evidence type="ECO:0000256" key="1">
    <source>
        <dbReference type="ARBA" id="ARBA00004196"/>
    </source>
</evidence>
<gene>
    <name evidence="7" type="primary">oppA</name>
    <name evidence="7" type="ORF">C12CBH8_18040</name>
</gene>
<proteinExistence type="inferred from homology"/>
<dbReference type="Gene3D" id="3.40.190.10">
    <property type="entry name" value="Periplasmic binding protein-like II"/>
    <property type="match status" value="1"/>
</dbReference>
<dbReference type="GO" id="GO:0015833">
    <property type="term" value="P:peptide transport"/>
    <property type="evidence" value="ECO:0007669"/>
    <property type="project" value="TreeGrafter"/>
</dbReference>
<dbReference type="GO" id="GO:0042597">
    <property type="term" value="C:periplasmic space"/>
    <property type="evidence" value="ECO:0007669"/>
    <property type="project" value="UniProtKB-ARBA"/>
</dbReference>
<dbReference type="InterPro" id="IPR000914">
    <property type="entry name" value="SBP_5_dom"/>
</dbReference>
<dbReference type="CDD" id="cd08504">
    <property type="entry name" value="PBP2_OppA"/>
    <property type="match status" value="1"/>
</dbReference>
<feature type="signal peptide" evidence="5">
    <location>
        <begin position="1"/>
        <end position="38"/>
    </location>
</feature>
<feature type="chain" id="PRO_5038425213" evidence="5">
    <location>
        <begin position="39"/>
        <end position="549"/>
    </location>
</feature>
<dbReference type="Pfam" id="PF00496">
    <property type="entry name" value="SBP_bac_5"/>
    <property type="match status" value="1"/>
</dbReference>
<sequence>MPYAPAQSAHRILQGCWIRRLLCLFCVCSLLLSASSCSKDSPAGKLINYVLEGEPAQLDPQFASSYSARIVLMNCMEGLTRIDSQGQVIPGAAARWDVSSDQKTWTFYLRQDAYWVANDGSQVAPVTASDFVFGMQRAVDPATQSPIASELYPVEGAQDIHERGESVDTLGATALDDFTLEIRLSYPVSDLPRRISSGPWLPCNEEFFLSTGGSYGLEKDMLLYNGPFRMMQWEHDVSLRLKANSKYRGHNAVQPSGVLFQIIKDSDEVQKALTESDLDAAPVTSKQFESLEDKGFQEVFFEDTTWALCFNQDEEMWQNESIRKALGGSVERDLLYNTMPGHMSATYGLVLSSALAGDQSYRSAPLEASPLVLDKEARVLYSQGVSTLSSDEEISIDVLCPDDMDIQLAMGFMQQSWQKNIGVYVNLVPLSESELARRIQNGNYQVALCALRGDDDQAISILKLFESDNDKNPVQLKSSQYDALLSTARQKGGTDVASLQACEEYLLEHAVVVPIYAQKRIFAMAENVSGILFHPFDKGVDFIGAGKLD</sequence>
<name>A0A7I8D559_9FIRM</name>
<evidence type="ECO:0000256" key="3">
    <source>
        <dbReference type="ARBA" id="ARBA00022448"/>
    </source>
</evidence>
<dbReference type="KEGG" id="sman:C12CBH8_18040"/>
<comment type="subcellular location">
    <subcellularLocation>
        <location evidence="1">Cell envelope</location>
    </subcellularLocation>
</comment>
<evidence type="ECO:0000256" key="5">
    <source>
        <dbReference type="SAM" id="SignalP"/>
    </source>
</evidence>
<dbReference type="AlphaFoldDB" id="A0A7I8D559"/>
<dbReference type="Proteomes" id="UP000593890">
    <property type="component" value="Chromosome"/>
</dbReference>
<evidence type="ECO:0000256" key="4">
    <source>
        <dbReference type="ARBA" id="ARBA00022729"/>
    </source>
</evidence>
<evidence type="ECO:0000313" key="7">
    <source>
        <dbReference type="EMBL" id="BCI61165.1"/>
    </source>
</evidence>
<dbReference type="Gene3D" id="3.90.76.10">
    <property type="entry name" value="Dipeptide-binding Protein, Domain 1"/>
    <property type="match status" value="1"/>
</dbReference>
<dbReference type="PIRSF" id="PIRSF002741">
    <property type="entry name" value="MppA"/>
    <property type="match status" value="1"/>
</dbReference>